<reference evidence="2" key="1">
    <citation type="submission" date="2023-03" db="EMBL/GenBank/DDBJ databases">
        <title>Complete genome of Cladonia borealis.</title>
        <authorList>
            <person name="Park H."/>
        </authorList>
    </citation>
    <scope>NUCLEOTIDE SEQUENCE</scope>
    <source>
        <strain evidence="2">ANT050790</strain>
    </source>
</reference>
<dbReference type="AlphaFoldDB" id="A0AA39VA00"/>
<organism evidence="2 3">
    <name type="scientific">Cladonia borealis</name>
    <dbReference type="NCBI Taxonomy" id="184061"/>
    <lineage>
        <taxon>Eukaryota</taxon>
        <taxon>Fungi</taxon>
        <taxon>Dikarya</taxon>
        <taxon>Ascomycota</taxon>
        <taxon>Pezizomycotina</taxon>
        <taxon>Lecanoromycetes</taxon>
        <taxon>OSLEUM clade</taxon>
        <taxon>Lecanoromycetidae</taxon>
        <taxon>Lecanorales</taxon>
        <taxon>Lecanorineae</taxon>
        <taxon>Cladoniaceae</taxon>
        <taxon>Cladonia</taxon>
    </lineage>
</organism>
<name>A0AA39VA00_9LECA</name>
<feature type="region of interest" description="Disordered" evidence="1">
    <location>
        <begin position="313"/>
        <end position="341"/>
    </location>
</feature>
<keyword evidence="3" id="KW-1185">Reference proteome</keyword>
<sequence>MDIEPVASSSPLSVSSPQSFQSAEVNHSPDQPTFHRQVKLLPYELREHCMIYFEEGLYCQALNLLTALLTSASAASVQIPVILPPSQHLALVATLAVHPTLTTRAKTLDKIQASNLALQYLQLVLKHVGPLQGNLHEAFAFTGQGIPSRRGGRRRATGEEASPVDGGFGRISNELANTGSLWACAENFWHVVGWCCNCSVLHKKRWERWSAWLSYMIDVLEADWEARESTRENDTNAKSLILKYIDSGRAASGGERKIVRAIFANGRPKSVAEFGEIWKNETKELKKDADVHKAEKIDIDADDYGDYMDDEAEADLEDSSSDHSSPAHDMNSPQVDSIPDTAGSLGGMESIHIRVRLLSLLSKVSASEPDAFITLKALYDMYLDQLRSLPIPAFFLIMSPPSLQPFVSAAASTLTQYVLLSLIAASAPLPPSDTLSQDILVVNYLPFPANRNSIVENTKVSLCVETLLRILDTHPEMGLSWTPELHEAAEEGIKARITKSKKKQTKRGTDGDGGCDGMWLAASAQRIRAVIAMARP</sequence>
<evidence type="ECO:0000313" key="3">
    <source>
        <dbReference type="Proteomes" id="UP001166286"/>
    </source>
</evidence>
<evidence type="ECO:0000256" key="1">
    <source>
        <dbReference type="SAM" id="MobiDB-lite"/>
    </source>
</evidence>
<gene>
    <name evidence="2" type="ORF">JMJ35_000220</name>
</gene>
<protein>
    <submittedName>
        <fullName evidence="2">Uncharacterized protein</fullName>
    </submittedName>
</protein>
<proteinExistence type="predicted"/>
<comment type="caution">
    <text evidence="2">The sequence shown here is derived from an EMBL/GenBank/DDBJ whole genome shotgun (WGS) entry which is preliminary data.</text>
</comment>
<feature type="compositionally biased region" description="Low complexity" evidence="1">
    <location>
        <begin position="1"/>
        <end position="23"/>
    </location>
</feature>
<evidence type="ECO:0000313" key="2">
    <source>
        <dbReference type="EMBL" id="KAK0517065.1"/>
    </source>
</evidence>
<dbReference type="Proteomes" id="UP001166286">
    <property type="component" value="Unassembled WGS sequence"/>
</dbReference>
<feature type="region of interest" description="Disordered" evidence="1">
    <location>
        <begin position="1"/>
        <end position="31"/>
    </location>
</feature>
<dbReference type="EMBL" id="JAFEKC020000001">
    <property type="protein sequence ID" value="KAK0517065.1"/>
    <property type="molecule type" value="Genomic_DNA"/>
</dbReference>
<accession>A0AA39VA00</accession>